<evidence type="ECO:0000313" key="2">
    <source>
        <dbReference type="Proteomes" id="UP000298663"/>
    </source>
</evidence>
<organism evidence="1 2">
    <name type="scientific">Steinernema carpocapsae</name>
    <name type="common">Entomopathogenic nematode</name>
    <dbReference type="NCBI Taxonomy" id="34508"/>
    <lineage>
        <taxon>Eukaryota</taxon>
        <taxon>Metazoa</taxon>
        <taxon>Ecdysozoa</taxon>
        <taxon>Nematoda</taxon>
        <taxon>Chromadorea</taxon>
        <taxon>Rhabditida</taxon>
        <taxon>Tylenchina</taxon>
        <taxon>Panagrolaimomorpha</taxon>
        <taxon>Strongyloidoidea</taxon>
        <taxon>Steinernematidae</taxon>
        <taxon>Steinernema</taxon>
    </lineage>
</organism>
<reference evidence="1 2" key="2">
    <citation type="journal article" date="2019" name="G3 (Bethesda)">
        <title>Hybrid Assembly of the Genome of the Entomopathogenic Nematode Steinernema carpocapsae Identifies the X-Chromosome.</title>
        <authorList>
            <person name="Serra L."/>
            <person name="Macchietto M."/>
            <person name="Macias-Munoz A."/>
            <person name="McGill C.J."/>
            <person name="Rodriguez I.M."/>
            <person name="Rodriguez B."/>
            <person name="Murad R."/>
            <person name="Mortazavi A."/>
        </authorList>
    </citation>
    <scope>NUCLEOTIDE SEQUENCE [LARGE SCALE GENOMIC DNA]</scope>
    <source>
        <strain evidence="1 2">ALL</strain>
    </source>
</reference>
<gene>
    <name evidence="1" type="ORF">L596_015867</name>
</gene>
<proteinExistence type="predicted"/>
<dbReference type="AlphaFoldDB" id="A0A4U5NGW7"/>
<keyword evidence="2" id="KW-1185">Reference proteome</keyword>
<comment type="caution">
    <text evidence="1">The sequence shown here is derived from an EMBL/GenBank/DDBJ whole genome shotgun (WGS) entry which is preliminary data.</text>
</comment>
<dbReference type="OrthoDB" id="5904132at2759"/>
<evidence type="ECO:0000313" key="1">
    <source>
        <dbReference type="EMBL" id="TKR82094.1"/>
    </source>
</evidence>
<sequence length="120" mass="13401">MAQISASDSLSQIHEQQKQRAAALLKESLERLNAIRFRVHQTINSKTPNAAASIRTFHEELVEFTDNSQLMTAVAGRTRAYFFSCADSWIYLERDAGSDSNTLVIVKDTTHGAKIQKTVC</sequence>
<name>A0A4U5NGW7_STECR</name>
<dbReference type="EMBL" id="AZBU02000004">
    <property type="protein sequence ID" value="TKR82094.1"/>
    <property type="molecule type" value="Genomic_DNA"/>
</dbReference>
<accession>A0A4U5NGW7</accession>
<dbReference type="Proteomes" id="UP000298663">
    <property type="component" value="Unassembled WGS sequence"/>
</dbReference>
<reference evidence="1 2" key="1">
    <citation type="journal article" date="2015" name="Genome Biol.">
        <title>Comparative genomics of Steinernema reveals deeply conserved gene regulatory networks.</title>
        <authorList>
            <person name="Dillman A.R."/>
            <person name="Macchietto M."/>
            <person name="Porter C.F."/>
            <person name="Rogers A."/>
            <person name="Williams B."/>
            <person name="Antoshechkin I."/>
            <person name="Lee M.M."/>
            <person name="Goodwin Z."/>
            <person name="Lu X."/>
            <person name="Lewis E.E."/>
            <person name="Goodrich-Blair H."/>
            <person name="Stock S.P."/>
            <person name="Adams B.J."/>
            <person name="Sternberg P.W."/>
            <person name="Mortazavi A."/>
        </authorList>
    </citation>
    <scope>NUCLEOTIDE SEQUENCE [LARGE SCALE GENOMIC DNA]</scope>
    <source>
        <strain evidence="1 2">ALL</strain>
    </source>
</reference>
<protein>
    <submittedName>
        <fullName evidence="1">Uncharacterized protein</fullName>
    </submittedName>
</protein>